<dbReference type="Ensembl" id="ENSSGRT00000036670.1">
    <property type="protein sequence ID" value="ENSSGRP00000034158.1"/>
    <property type="gene ID" value="ENSSGRG00000018975.1"/>
</dbReference>
<accession>A0A672M6U7</accession>
<proteinExistence type="predicted"/>
<evidence type="ECO:0000313" key="2">
    <source>
        <dbReference type="Proteomes" id="UP000472262"/>
    </source>
</evidence>
<protein>
    <submittedName>
        <fullName evidence="1">Uncharacterized protein</fullName>
    </submittedName>
</protein>
<name>A0A672M6U7_SINGR</name>
<keyword evidence="2" id="KW-1185">Reference proteome</keyword>
<dbReference type="AlphaFoldDB" id="A0A672M6U7"/>
<dbReference type="InParanoid" id="A0A672M6U7"/>
<organism evidence="1 2">
    <name type="scientific">Sinocyclocheilus grahami</name>
    <name type="common">Dianchi golden-line fish</name>
    <name type="synonym">Barbus grahami</name>
    <dbReference type="NCBI Taxonomy" id="75366"/>
    <lineage>
        <taxon>Eukaryota</taxon>
        <taxon>Metazoa</taxon>
        <taxon>Chordata</taxon>
        <taxon>Craniata</taxon>
        <taxon>Vertebrata</taxon>
        <taxon>Euteleostomi</taxon>
        <taxon>Actinopterygii</taxon>
        <taxon>Neopterygii</taxon>
        <taxon>Teleostei</taxon>
        <taxon>Ostariophysi</taxon>
        <taxon>Cypriniformes</taxon>
        <taxon>Cyprinidae</taxon>
        <taxon>Cyprininae</taxon>
        <taxon>Sinocyclocheilus</taxon>
    </lineage>
</organism>
<reference evidence="1" key="1">
    <citation type="submission" date="2025-08" db="UniProtKB">
        <authorList>
            <consortium name="Ensembl"/>
        </authorList>
    </citation>
    <scope>IDENTIFICATION</scope>
</reference>
<reference evidence="1" key="2">
    <citation type="submission" date="2025-09" db="UniProtKB">
        <authorList>
            <consortium name="Ensembl"/>
        </authorList>
    </citation>
    <scope>IDENTIFICATION</scope>
</reference>
<sequence length="80" mass="9167">ELRLNGISLTLVYFINGTKKSWDFMQTHDRDALSCIFFLTQILQGDCKPGRIRGFWGWNVSPQCNNRKLSPAPKVFVCTS</sequence>
<dbReference type="Proteomes" id="UP000472262">
    <property type="component" value="Unassembled WGS sequence"/>
</dbReference>
<evidence type="ECO:0000313" key="1">
    <source>
        <dbReference type="Ensembl" id="ENSSGRP00000034158.1"/>
    </source>
</evidence>